<keyword evidence="8" id="KW-0723">Serine/threonine-protein kinase</keyword>
<reference evidence="8 9" key="1">
    <citation type="submission" date="2015-08" db="EMBL/GenBank/DDBJ databases">
        <authorList>
            <person name="Babu N.S."/>
            <person name="Beckwith C.J."/>
            <person name="Beseler K.G."/>
            <person name="Brison A."/>
            <person name="Carone J.V."/>
            <person name="Caskin T.P."/>
            <person name="Diamond M."/>
            <person name="Durham M.E."/>
            <person name="Foxe J.M."/>
            <person name="Go M."/>
            <person name="Henderson B.A."/>
            <person name="Jones I.B."/>
            <person name="McGettigan J.A."/>
            <person name="Micheletti S.J."/>
            <person name="Nasrallah M.E."/>
            <person name="Ortiz D."/>
            <person name="Piller C.R."/>
            <person name="Privatt S.R."/>
            <person name="Schneider S.L."/>
            <person name="Sharp S."/>
            <person name="Smith T.C."/>
            <person name="Stanton J.D."/>
            <person name="Ullery H.E."/>
            <person name="Wilson R.J."/>
            <person name="Serrano M.G."/>
            <person name="Buck G."/>
            <person name="Lee V."/>
            <person name="Wang Y."/>
            <person name="Carvalho R."/>
            <person name="Voegtly L."/>
            <person name="Shi R."/>
            <person name="Duckworth R."/>
            <person name="Johnson A."/>
            <person name="Loviza R."/>
            <person name="Walstead R."/>
            <person name="Shah Z."/>
            <person name="Kiflezghi M."/>
            <person name="Wade K."/>
            <person name="Ball S.L."/>
            <person name="Bradley K.W."/>
            <person name="Asai D.J."/>
            <person name="Bowman C.A."/>
            <person name="Russell D.A."/>
            <person name="Pope W.H."/>
            <person name="Jacobs-Sera D."/>
            <person name="Hendrix R.W."/>
            <person name="Hatfull G.F."/>
        </authorList>
    </citation>
    <scope>NUCLEOTIDE SEQUENCE [LARGE SCALE GENOMIC DNA]</scope>
    <source>
        <strain evidence="8 9">DSM 27648</strain>
    </source>
</reference>
<dbReference type="GO" id="GO:0004674">
    <property type="term" value="F:protein serine/threonine kinase activity"/>
    <property type="evidence" value="ECO:0007669"/>
    <property type="project" value="UniProtKB-KW"/>
</dbReference>
<organism evidence="8 9">
    <name type="scientific">Labilithrix luteola</name>
    <dbReference type="NCBI Taxonomy" id="1391654"/>
    <lineage>
        <taxon>Bacteria</taxon>
        <taxon>Pseudomonadati</taxon>
        <taxon>Myxococcota</taxon>
        <taxon>Polyangia</taxon>
        <taxon>Polyangiales</taxon>
        <taxon>Labilitrichaceae</taxon>
        <taxon>Labilithrix</taxon>
    </lineage>
</organism>
<dbReference type="KEGG" id="llu:AKJ09_01416"/>
<dbReference type="InterPro" id="IPR008271">
    <property type="entry name" value="Ser/Thr_kinase_AS"/>
</dbReference>
<evidence type="ECO:0000256" key="2">
    <source>
        <dbReference type="ARBA" id="ARBA00022741"/>
    </source>
</evidence>
<dbReference type="PROSITE" id="PS00108">
    <property type="entry name" value="PROTEIN_KINASE_ST"/>
    <property type="match status" value="1"/>
</dbReference>
<dbReference type="InterPro" id="IPR000719">
    <property type="entry name" value="Prot_kinase_dom"/>
</dbReference>
<protein>
    <submittedName>
        <fullName evidence="8">Serine/threonine protein kinase</fullName>
    </submittedName>
</protein>
<dbReference type="Pfam" id="PF00069">
    <property type="entry name" value="Pkinase"/>
    <property type="match status" value="1"/>
</dbReference>
<evidence type="ECO:0000256" key="4">
    <source>
        <dbReference type="ARBA" id="ARBA00022840"/>
    </source>
</evidence>
<evidence type="ECO:0000259" key="7">
    <source>
        <dbReference type="PROSITE" id="PS50011"/>
    </source>
</evidence>
<evidence type="ECO:0000256" key="6">
    <source>
        <dbReference type="SAM" id="Phobius"/>
    </source>
</evidence>
<dbReference type="PROSITE" id="PS50011">
    <property type="entry name" value="PROTEIN_KINASE_DOM"/>
    <property type="match status" value="1"/>
</dbReference>
<dbReference type="Proteomes" id="UP000064967">
    <property type="component" value="Chromosome"/>
</dbReference>
<keyword evidence="2" id="KW-0547">Nucleotide-binding</keyword>
<evidence type="ECO:0000256" key="3">
    <source>
        <dbReference type="ARBA" id="ARBA00022777"/>
    </source>
</evidence>
<keyword evidence="4" id="KW-0067">ATP-binding</keyword>
<dbReference type="InterPro" id="IPR011009">
    <property type="entry name" value="Kinase-like_dom_sf"/>
</dbReference>
<keyword evidence="1" id="KW-0808">Transferase</keyword>
<feature type="compositionally biased region" description="Low complexity" evidence="5">
    <location>
        <begin position="376"/>
        <end position="395"/>
    </location>
</feature>
<dbReference type="CDD" id="cd14014">
    <property type="entry name" value="STKc_PknB_like"/>
    <property type="match status" value="1"/>
</dbReference>
<dbReference type="SUPFAM" id="SSF56112">
    <property type="entry name" value="Protein kinase-like (PK-like)"/>
    <property type="match status" value="1"/>
</dbReference>
<dbReference type="PANTHER" id="PTHR43289">
    <property type="entry name" value="MITOGEN-ACTIVATED PROTEIN KINASE KINASE KINASE 20-RELATED"/>
    <property type="match status" value="1"/>
</dbReference>
<evidence type="ECO:0000313" key="9">
    <source>
        <dbReference type="Proteomes" id="UP000064967"/>
    </source>
</evidence>
<dbReference type="AlphaFoldDB" id="A0A0K1PML6"/>
<dbReference type="STRING" id="1391654.AKJ09_01416"/>
<dbReference type="Gene3D" id="1.10.510.10">
    <property type="entry name" value="Transferase(Phosphotransferase) domain 1"/>
    <property type="match status" value="1"/>
</dbReference>
<name>A0A0K1PML6_9BACT</name>
<dbReference type="EMBL" id="CP012333">
    <property type="protein sequence ID" value="AKU94752.1"/>
    <property type="molecule type" value="Genomic_DNA"/>
</dbReference>
<evidence type="ECO:0000313" key="8">
    <source>
        <dbReference type="EMBL" id="AKU94752.1"/>
    </source>
</evidence>
<feature type="domain" description="Protein kinase" evidence="7">
    <location>
        <begin position="1"/>
        <end position="258"/>
    </location>
</feature>
<feature type="transmembrane region" description="Helical" evidence="6">
    <location>
        <begin position="307"/>
        <end position="327"/>
    </location>
</feature>
<sequence length="424" mass="43611">MGQVWSAVREGDGHPVALKVLKVSGVDPVRRLVREARIAQRLQHPNVVAVEEILAPPSGSPIIVLELLDGQSLRDRLNLGPMTISEAAHTIGAAVAAVGSAHSLGIVHRDLKPENLYLHRGRGGTTITKVLDFGIAKVVTAEELHTAGMTNTGTMLGTPAYMAPEQIFGERDVDGRADVWALGVILYECVSGSRPFEGENAGQIFKAITMGKATPLVSRCPDLPPSVLGLVDRMLASERTARPSLVEILSVLEGHADGPLPKITAATPLPASIDPLAQTLDVQDFWTPPPLHVSVGRGGSAPVKRRVPVWIVAAGALVVLAIGGGLVRARAHTAAPVPALEASAVVKTEATTPAPAQSASAPPVVAEPAEPVAIVDAGAAPPSAPSKRPATRSSSVSAGGAAHPGTPSSAPARLPGGVHAVSPY</sequence>
<proteinExistence type="predicted"/>
<keyword evidence="6" id="KW-0472">Membrane</keyword>
<keyword evidence="3 8" id="KW-0418">Kinase</keyword>
<accession>A0A0K1PML6</accession>
<feature type="region of interest" description="Disordered" evidence="5">
    <location>
        <begin position="376"/>
        <end position="424"/>
    </location>
</feature>
<keyword evidence="9" id="KW-1185">Reference proteome</keyword>
<evidence type="ECO:0000256" key="1">
    <source>
        <dbReference type="ARBA" id="ARBA00022679"/>
    </source>
</evidence>
<gene>
    <name evidence="8" type="ORF">AKJ09_01416</name>
</gene>
<keyword evidence="6" id="KW-0812">Transmembrane</keyword>
<dbReference type="GO" id="GO:0005524">
    <property type="term" value="F:ATP binding"/>
    <property type="evidence" value="ECO:0007669"/>
    <property type="project" value="UniProtKB-KW"/>
</dbReference>
<dbReference type="PANTHER" id="PTHR43289:SF6">
    <property type="entry name" value="SERINE_THREONINE-PROTEIN KINASE NEKL-3"/>
    <property type="match status" value="1"/>
</dbReference>
<keyword evidence="6" id="KW-1133">Transmembrane helix</keyword>
<dbReference type="SMART" id="SM00220">
    <property type="entry name" value="S_TKc"/>
    <property type="match status" value="1"/>
</dbReference>
<evidence type="ECO:0000256" key="5">
    <source>
        <dbReference type="SAM" id="MobiDB-lite"/>
    </source>
</evidence>